<keyword evidence="2" id="KW-1185">Reference proteome</keyword>
<dbReference type="RefSeq" id="WP_164986354.1">
    <property type="nucleotide sequence ID" value="NZ_CP133762.1"/>
</dbReference>
<evidence type="ECO:0000313" key="2">
    <source>
        <dbReference type="Proteomes" id="UP001250858"/>
    </source>
</evidence>
<gene>
    <name evidence="1" type="ORF">RGF97_18105</name>
</gene>
<dbReference type="Proteomes" id="UP001250858">
    <property type="component" value="Chromosome"/>
</dbReference>
<name>A0ABY9RW21_9ACTN</name>
<accession>A0ABY9RW21</accession>
<protein>
    <recommendedName>
        <fullName evidence="3">Transposase</fullName>
    </recommendedName>
</protein>
<dbReference type="EMBL" id="CP133762">
    <property type="protein sequence ID" value="WMX46374.1"/>
    <property type="molecule type" value="Genomic_DNA"/>
</dbReference>
<sequence>MGERGVRVKRCKQCHRVLDAPRWRRPKRFCRRWHQVRYWLEELGELVFG</sequence>
<evidence type="ECO:0008006" key="3">
    <source>
        <dbReference type="Google" id="ProtNLM"/>
    </source>
</evidence>
<proteinExistence type="predicted"/>
<reference evidence="1 2" key="1">
    <citation type="submission" date="2023-09" db="EMBL/GenBank/DDBJ databases">
        <title>Complete genome of Streptomyces roseicoloratus T14.</title>
        <authorList>
            <person name="Bashizi T."/>
            <person name="Kim M.-J."/>
            <person name="Lee G."/>
            <person name="Tagele S.B."/>
            <person name="Shin J.-H."/>
        </authorList>
    </citation>
    <scope>NUCLEOTIDE SEQUENCE [LARGE SCALE GENOMIC DNA]</scope>
    <source>
        <strain evidence="1 2">T14</strain>
    </source>
</reference>
<organism evidence="1 2">
    <name type="scientific">Streptomyces roseicoloratus</name>
    <dbReference type="NCBI Taxonomy" id="2508722"/>
    <lineage>
        <taxon>Bacteria</taxon>
        <taxon>Bacillati</taxon>
        <taxon>Actinomycetota</taxon>
        <taxon>Actinomycetes</taxon>
        <taxon>Kitasatosporales</taxon>
        <taxon>Streptomycetaceae</taxon>
        <taxon>Streptomyces</taxon>
    </lineage>
</organism>
<evidence type="ECO:0000313" key="1">
    <source>
        <dbReference type="EMBL" id="WMX46374.1"/>
    </source>
</evidence>